<comment type="similarity">
    <text evidence="1">Belongs to the universal ribosomal protein uL10 family.</text>
</comment>
<dbReference type="PANTHER" id="PTHR11560">
    <property type="entry name" value="39S RIBOSOMAL PROTEIN L10, MITOCHONDRIAL"/>
    <property type="match status" value="1"/>
</dbReference>
<evidence type="ECO:0000256" key="3">
    <source>
        <dbReference type="ARBA" id="ARBA00023274"/>
    </source>
</evidence>
<keyword evidence="2 4" id="KW-0689">Ribosomal protein</keyword>
<dbReference type="InterPro" id="IPR001790">
    <property type="entry name" value="Ribosomal_uL10"/>
</dbReference>
<evidence type="ECO:0000313" key="4">
    <source>
        <dbReference type="EMBL" id="EJX05621.1"/>
    </source>
</evidence>
<dbReference type="InterPro" id="IPR047865">
    <property type="entry name" value="Ribosomal_uL10_bac_type"/>
</dbReference>
<evidence type="ECO:0000256" key="1">
    <source>
        <dbReference type="ARBA" id="ARBA00008889"/>
    </source>
</evidence>
<keyword evidence="3" id="KW-0687">Ribonucleoprotein</keyword>
<dbReference type="EMBL" id="AMCI01001416">
    <property type="protein sequence ID" value="EJX05621.1"/>
    <property type="molecule type" value="Genomic_DNA"/>
</dbReference>
<proteinExistence type="inferred from homology"/>
<organism evidence="4">
    <name type="scientific">gut metagenome</name>
    <dbReference type="NCBI Taxonomy" id="749906"/>
    <lineage>
        <taxon>unclassified sequences</taxon>
        <taxon>metagenomes</taxon>
        <taxon>organismal metagenomes</taxon>
    </lineage>
</organism>
<evidence type="ECO:0000256" key="2">
    <source>
        <dbReference type="ARBA" id="ARBA00022980"/>
    </source>
</evidence>
<dbReference type="GO" id="GO:0005840">
    <property type="term" value="C:ribosome"/>
    <property type="evidence" value="ECO:0007669"/>
    <property type="project" value="UniProtKB-KW"/>
</dbReference>
<comment type="caution">
    <text evidence="4">The sequence shown here is derived from an EMBL/GenBank/DDBJ whole genome shotgun (WGS) entry which is preliminary data.</text>
</comment>
<accession>J9CZC8</accession>
<reference evidence="4" key="1">
    <citation type="journal article" date="2012" name="PLoS ONE">
        <title>Gene sets for utilization of primary and secondary nutrition supplies in the distal gut of endangered iberian lynx.</title>
        <authorList>
            <person name="Alcaide M."/>
            <person name="Messina E."/>
            <person name="Richter M."/>
            <person name="Bargiela R."/>
            <person name="Peplies J."/>
            <person name="Huws S.A."/>
            <person name="Newbold C.J."/>
            <person name="Golyshin P.N."/>
            <person name="Simon M.A."/>
            <person name="Lopez G."/>
            <person name="Yakimov M.M."/>
            <person name="Ferrer M."/>
        </authorList>
    </citation>
    <scope>NUCLEOTIDE SEQUENCE</scope>
</reference>
<dbReference type="NCBIfam" id="NF000955">
    <property type="entry name" value="PRK00099.1-1"/>
    <property type="match status" value="1"/>
</dbReference>
<dbReference type="SUPFAM" id="SSF160369">
    <property type="entry name" value="Ribosomal protein L10-like"/>
    <property type="match status" value="1"/>
</dbReference>
<protein>
    <submittedName>
        <fullName evidence="4">50S ribosomal protein L10</fullName>
    </submittedName>
</protein>
<dbReference type="AlphaFoldDB" id="J9CZC8"/>
<name>J9CZC8_9ZZZZ</name>
<dbReference type="GO" id="GO:1990904">
    <property type="term" value="C:ribonucleoprotein complex"/>
    <property type="evidence" value="ECO:0007669"/>
    <property type="project" value="UniProtKB-KW"/>
</dbReference>
<sequence>MRKEDKAIIIERLGEKLNEYAHFYLVDVTGLNASATSELRRKCFGADIKMVVVKNTLLHKAFEAAEIDYSPLYDCLKGTTAVFFTNVANAPAKLIKEVSKDGIPGLKAAYAEEGFYVGAEHLEALCAIKSKTELIAEVVALLQSPVKNVISALQSGGQTIHGVLKTLGERPE</sequence>
<gene>
    <name evidence="4" type="ORF">EVA_06282</name>
</gene>
<dbReference type="Gene3D" id="3.30.70.1730">
    <property type="match status" value="1"/>
</dbReference>
<dbReference type="CDD" id="cd05797">
    <property type="entry name" value="Ribosomal_L10"/>
    <property type="match status" value="1"/>
</dbReference>
<dbReference type="Pfam" id="PF00466">
    <property type="entry name" value="Ribosomal_L10"/>
    <property type="match status" value="1"/>
</dbReference>
<dbReference type="InterPro" id="IPR043141">
    <property type="entry name" value="Ribosomal_uL10-like_sf"/>
</dbReference>